<gene>
    <name evidence="1" type="ORF">FIV46_16335</name>
</gene>
<accession>A0A501PCP2</accession>
<dbReference type="OrthoDB" id="8449511at2"/>
<name>A0A501PCP2_9PROT</name>
<reference evidence="2" key="1">
    <citation type="submission" date="2019-06" db="EMBL/GenBank/DDBJ databases">
        <title>The complete genome of Emcibacter congregatus ZYLT.</title>
        <authorList>
            <person name="Zhao Z."/>
        </authorList>
    </citation>
    <scope>NUCLEOTIDE SEQUENCE [LARGE SCALE GENOMIC DNA]</scope>
    <source>
        <strain evidence="2">MCCC 1A06723</strain>
    </source>
</reference>
<evidence type="ECO:0000313" key="2">
    <source>
        <dbReference type="Proteomes" id="UP000319148"/>
    </source>
</evidence>
<keyword evidence="2" id="KW-1185">Reference proteome</keyword>
<dbReference type="InterPro" id="IPR009922">
    <property type="entry name" value="DUF1457"/>
</dbReference>
<dbReference type="RefSeq" id="WP_139941989.1">
    <property type="nucleotide sequence ID" value="NZ_JBHSYP010000005.1"/>
</dbReference>
<sequence length="157" mass="18337">MVGDEEYEVFVKTDFTPDDFNADIHNLLYNHWNEIRGNQRLPSRADFNPAAIAPALPYILMLEVHPGNPMRFRFRLSGTETVEVMGINAMGHWIDEFPHTKEIIARYKRLVETGQPYYNSDKLHWAVKDFHHYTALTLPFSDDGKNVNILISTNYYF</sequence>
<comment type="caution">
    <text evidence="1">The sequence shown here is derived from an EMBL/GenBank/DDBJ whole genome shotgun (WGS) entry which is preliminary data.</text>
</comment>
<dbReference type="Pfam" id="PF07310">
    <property type="entry name" value="PAS_5"/>
    <property type="match status" value="1"/>
</dbReference>
<evidence type="ECO:0000313" key="1">
    <source>
        <dbReference type="EMBL" id="TPD57674.1"/>
    </source>
</evidence>
<organism evidence="1 2">
    <name type="scientific">Emcibacter nanhaiensis</name>
    <dbReference type="NCBI Taxonomy" id="1505037"/>
    <lineage>
        <taxon>Bacteria</taxon>
        <taxon>Pseudomonadati</taxon>
        <taxon>Pseudomonadota</taxon>
        <taxon>Alphaproteobacteria</taxon>
        <taxon>Emcibacterales</taxon>
        <taxon>Emcibacteraceae</taxon>
        <taxon>Emcibacter</taxon>
    </lineage>
</organism>
<protein>
    <submittedName>
        <fullName evidence="1">PAS domain-containing protein</fullName>
    </submittedName>
</protein>
<dbReference type="Proteomes" id="UP000319148">
    <property type="component" value="Unassembled WGS sequence"/>
</dbReference>
<proteinExistence type="predicted"/>
<dbReference type="AlphaFoldDB" id="A0A501PCP2"/>
<dbReference type="EMBL" id="VFIY01000018">
    <property type="protein sequence ID" value="TPD57674.1"/>
    <property type="molecule type" value="Genomic_DNA"/>
</dbReference>